<feature type="signal peptide" evidence="2">
    <location>
        <begin position="1"/>
        <end position="19"/>
    </location>
</feature>
<reference evidence="4" key="1">
    <citation type="submission" date="2014-09" db="EMBL/GenBank/DDBJ databases">
        <authorList>
            <person name="Sharma Rahul"/>
            <person name="Thines Marco"/>
        </authorList>
    </citation>
    <scope>NUCLEOTIDE SEQUENCE [LARGE SCALE GENOMIC DNA]</scope>
</reference>
<name>A0A0P1AB11_PLAHL</name>
<sequence>MLLLLIYTVSAVKLAGTYANNINASPKTTPQVSPTTPHLAFNFSSSAIPVTADIDSNNGQVDNRDYSHEESEERAPTLAELLEGVIKESEQSLHGAVWRAYKELPEKEFKDLFIACKSEVFDAVAELPGSPEAHFFNGEDLLEAQSLTPEQHVNFAKYSMYKAVEGFRAEHGISQKDLMQMYHDISQKDVMQMHDDISMSPDYR</sequence>
<evidence type="ECO:0000313" key="3">
    <source>
        <dbReference type="EMBL" id="CEG38036.1"/>
    </source>
</evidence>
<feature type="chain" id="PRO_5006058521" description="RxLR-like protein" evidence="2">
    <location>
        <begin position="20"/>
        <end position="204"/>
    </location>
</feature>
<dbReference type="GeneID" id="36401132"/>
<dbReference type="AlphaFoldDB" id="A0A0P1AB11"/>
<organism evidence="3 4">
    <name type="scientific">Plasmopara halstedii</name>
    <name type="common">Downy mildew of sunflower</name>
    <dbReference type="NCBI Taxonomy" id="4781"/>
    <lineage>
        <taxon>Eukaryota</taxon>
        <taxon>Sar</taxon>
        <taxon>Stramenopiles</taxon>
        <taxon>Oomycota</taxon>
        <taxon>Peronosporomycetes</taxon>
        <taxon>Peronosporales</taxon>
        <taxon>Peronosporaceae</taxon>
        <taxon>Plasmopara</taxon>
    </lineage>
</organism>
<proteinExistence type="predicted"/>
<evidence type="ECO:0000256" key="1">
    <source>
        <dbReference type="SAM" id="MobiDB-lite"/>
    </source>
</evidence>
<dbReference type="EMBL" id="CCYD01000291">
    <property type="protein sequence ID" value="CEG38036.1"/>
    <property type="molecule type" value="Genomic_DNA"/>
</dbReference>
<accession>A0A0P1AB11</accession>
<evidence type="ECO:0000313" key="4">
    <source>
        <dbReference type="Proteomes" id="UP000054928"/>
    </source>
</evidence>
<protein>
    <recommendedName>
        <fullName evidence="5">RxLR-like protein</fullName>
    </recommendedName>
</protein>
<keyword evidence="4" id="KW-1185">Reference proteome</keyword>
<dbReference type="RefSeq" id="XP_024574405.1">
    <property type="nucleotide sequence ID" value="XM_024723428.1"/>
</dbReference>
<evidence type="ECO:0000256" key="2">
    <source>
        <dbReference type="SAM" id="SignalP"/>
    </source>
</evidence>
<feature type="compositionally biased region" description="Basic and acidic residues" evidence="1">
    <location>
        <begin position="62"/>
        <end position="73"/>
    </location>
</feature>
<feature type="region of interest" description="Disordered" evidence="1">
    <location>
        <begin position="54"/>
        <end position="73"/>
    </location>
</feature>
<evidence type="ECO:0008006" key="5">
    <source>
        <dbReference type="Google" id="ProtNLM"/>
    </source>
</evidence>
<keyword evidence="2" id="KW-0732">Signal</keyword>
<dbReference type="Proteomes" id="UP000054928">
    <property type="component" value="Unassembled WGS sequence"/>
</dbReference>